<dbReference type="EMBL" id="WIXE01009760">
    <property type="protein sequence ID" value="KAK5978172.1"/>
    <property type="molecule type" value="Genomic_DNA"/>
</dbReference>
<organism evidence="3 4">
    <name type="scientific">Trichostrongylus colubriformis</name>
    <name type="common">Black scour worm</name>
    <dbReference type="NCBI Taxonomy" id="6319"/>
    <lineage>
        <taxon>Eukaryota</taxon>
        <taxon>Metazoa</taxon>
        <taxon>Ecdysozoa</taxon>
        <taxon>Nematoda</taxon>
        <taxon>Chromadorea</taxon>
        <taxon>Rhabditida</taxon>
        <taxon>Rhabditina</taxon>
        <taxon>Rhabditomorpha</taxon>
        <taxon>Strongyloidea</taxon>
        <taxon>Trichostrongylidae</taxon>
        <taxon>Trichostrongylus</taxon>
    </lineage>
</organism>
<proteinExistence type="predicted"/>
<feature type="compositionally biased region" description="Basic and acidic residues" evidence="1">
    <location>
        <begin position="392"/>
        <end position="405"/>
    </location>
</feature>
<dbReference type="Proteomes" id="UP001331761">
    <property type="component" value="Unassembled WGS sequence"/>
</dbReference>
<accession>A0AAN8FG82</accession>
<feature type="transmembrane region" description="Helical" evidence="2">
    <location>
        <begin position="218"/>
        <end position="239"/>
    </location>
</feature>
<comment type="caution">
    <text evidence="3">The sequence shown here is derived from an EMBL/GenBank/DDBJ whole genome shotgun (WGS) entry which is preliminary data.</text>
</comment>
<feature type="compositionally biased region" description="Polar residues" evidence="1">
    <location>
        <begin position="1"/>
        <end position="34"/>
    </location>
</feature>
<feature type="compositionally biased region" description="Basic and acidic residues" evidence="1">
    <location>
        <begin position="366"/>
        <end position="380"/>
    </location>
</feature>
<evidence type="ECO:0000313" key="4">
    <source>
        <dbReference type="Proteomes" id="UP001331761"/>
    </source>
</evidence>
<dbReference type="AlphaFoldDB" id="A0AAN8FG82"/>
<protein>
    <submittedName>
        <fullName evidence="3">Uncharacterized protein</fullName>
    </submittedName>
</protein>
<reference evidence="3 4" key="1">
    <citation type="submission" date="2019-10" db="EMBL/GenBank/DDBJ databases">
        <title>Assembly and Annotation for the nematode Trichostrongylus colubriformis.</title>
        <authorList>
            <person name="Martin J."/>
        </authorList>
    </citation>
    <scope>NUCLEOTIDE SEQUENCE [LARGE SCALE GENOMIC DNA]</scope>
    <source>
        <strain evidence="3">G859</strain>
        <tissue evidence="3">Whole worm</tissue>
    </source>
</reference>
<sequence length="421" mass="46989">MEPSSSAYETKSDATTLPSNNKIITAMLGSTFQPTKMHERTKHLRSTKDPAKRKRTKKHDSTIYSEPMKTSGKDLSTHSTKTIPKDKHTEQTMQTTENVTHHTTEAITSLSSHSEIATGADRSIAVTTPAPLYPHQTATAVHSSSESTSSVRPMDEESSTLTFLLADRIRTAQMEVGPMPYDVISHDDLDILRRKARVAFHNTKQRSQNLGASMNRHWIWILFILPGLVLFGYVVFVALKRQTYYRTHPREPSFDHASLHAEERLAQWRAFGIKSTPPGHERFEREKFTECGPLVLTKELKGDVKFHSVGGSVSEIAGVQFDDRLNEVVVIGSAVEVVPEDSHTRGSSIAGEQQSTNKGTGPSNAKVEKNGRKFSKEKLSLCETQEVDESGEAGKRNFKERRSAERAYTPKRTQGSKEKEA</sequence>
<gene>
    <name evidence="3" type="ORF">GCK32_004464</name>
</gene>
<keyword evidence="2" id="KW-1133">Transmembrane helix</keyword>
<feature type="compositionally biased region" description="Polar residues" evidence="1">
    <location>
        <begin position="345"/>
        <end position="363"/>
    </location>
</feature>
<feature type="region of interest" description="Disordered" evidence="1">
    <location>
        <begin position="1"/>
        <end position="99"/>
    </location>
</feature>
<keyword evidence="4" id="KW-1185">Reference proteome</keyword>
<keyword evidence="2" id="KW-0812">Transmembrane</keyword>
<keyword evidence="2" id="KW-0472">Membrane</keyword>
<evidence type="ECO:0000256" key="2">
    <source>
        <dbReference type="SAM" id="Phobius"/>
    </source>
</evidence>
<evidence type="ECO:0000313" key="3">
    <source>
        <dbReference type="EMBL" id="KAK5978172.1"/>
    </source>
</evidence>
<feature type="region of interest" description="Disordered" evidence="1">
    <location>
        <begin position="340"/>
        <end position="421"/>
    </location>
</feature>
<name>A0AAN8FG82_TRICO</name>
<evidence type="ECO:0000256" key="1">
    <source>
        <dbReference type="SAM" id="MobiDB-lite"/>
    </source>
</evidence>
<feature type="compositionally biased region" description="Basic residues" evidence="1">
    <location>
        <begin position="39"/>
        <end position="58"/>
    </location>
</feature>